<organism evidence="3 4">
    <name type="scientific">Klenkia brasiliensis</name>
    <dbReference type="NCBI Taxonomy" id="333142"/>
    <lineage>
        <taxon>Bacteria</taxon>
        <taxon>Bacillati</taxon>
        <taxon>Actinomycetota</taxon>
        <taxon>Actinomycetes</taxon>
        <taxon>Geodermatophilales</taxon>
        <taxon>Geodermatophilaceae</taxon>
        <taxon>Klenkia</taxon>
    </lineage>
</organism>
<feature type="domain" description="CN hydrolase" evidence="2">
    <location>
        <begin position="7"/>
        <end position="252"/>
    </location>
</feature>
<dbReference type="SUPFAM" id="SSF56317">
    <property type="entry name" value="Carbon-nitrogen hydrolase"/>
    <property type="match status" value="1"/>
</dbReference>
<dbReference type="PANTHER" id="PTHR23088">
    <property type="entry name" value="NITRILASE-RELATED"/>
    <property type="match status" value="1"/>
</dbReference>
<dbReference type="InterPro" id="IPR003010">
    <property type="entry name" value="C-N_Hydrolase"/>
</dbReference>
<dbReference type="InterPro" id="IPR001110">
    <property type="entry name" value="UPF0012_CS"/>
</dbReference>
<dbReference type="PANTHER" id="PTHR23088:SF27">
    <property type="entry name" value="DEAMINATED GLUTATHIONE AMIDASE"/>
    <property type="match status" value="1"/>
</dbReference>
<dbReference type="GO" id="GO:0016787">
    <property type="term" value="F:hydrolase activity"/>
    <property type="evidence" value="ECO:0007669"/>
    <property type="project" value="UniProtKB-KW"/>
</dbReference>
<dbReference type="InterPro" id="IPR036526">
    <property type="entry name" value="C-N_Hydrolase_sf"/>
</dbReference>
<dbReference type="AlphaFoldDB" id="A0A1G7SE38"/>
<evidence type="ECO:0000256" key="1">
    <source>
        <dbReference type="ARBA" id="ARBA00010613"/>
    </source>
</evidence>
<comment type="similarity">
    <text evidence="1">Belongs to the carbon-nitrogen hydrolase superfamily. NIT1/NIT2 family.</text>
</comment>
<protein>
    <submittedName>
        <fullName evidence="3">Carbon-nitrogen hydrolase</fullName>
    </submittedName>
</protein>
<proteinExistence type="inferred from homology"/>
<dbReference type="Gene3D" id="3.60.110.10">
    <property type="entry name" value="Carbon-nitrogen hydrolase"/>
    <property type="match status" value="1"/>
</dbReference>
<evidence type="ECO:0000259" key="2">
    <source>
        <dbReference type="PROSITE" id="PS50263"/>
    </source>
</evidence>
<reference evidence="4" key="1">
    <citation type="submission" date="2016-10" db="EMBL/GenBank/DDBJ databases">
        <authorList>
            <person name="Varghese N."/>
            <person name="Submissions S."/>
        </authorList>
    </citation>
    <scope>NUCLEOTIDE SEQUENCE [LARGE SCALE GENOMIC DNA]</scope>
    <source>
        <strain evidence="4">DSM 44526</strain>
    </source>
</reference>
<accession>A0A1G7SE38</accession>
<keyword evidence="4" id="KW-1185">Reference proteome</keyword>
<dbReference type="PROSITE" id="PS01227">
    <property type="entry name" value="UPF0012"/>
    <property type="match status" value="1"/>
</dbReference>
<dbReference type="CDD" id="cd07583">
    <property type="entry name" value="nitrilase_5"/>
    <property type="match status" value="1"/>
</dbReference>
<gene>
    <name evidence="3" type="ORF">SAMN05660324_1966</name>
</gene>
<sequence length="270" mass="29260">MSSPPPASTDIRLLQVAYGDEEPLARRVERVADLVRQQQGADLVVLPELWAHGGFSYQSWREEAELLTGPTISALREAARDAHVVLHGGSVIERSADSSALYNTAAVIDRHGEIAATYRKMHRFGFSEGEPQLLTAGDQVATVELDLAGRSVPAGLATCYDLRFPELFRMLTFNGMQVLFLVAAWPKARVDHWRVLAQARAVENQVVVLACNTAGTHAGVTMGGHSMIVDAQGRVLAEAGDAEEVLSMTVDLGGVDTARASFPVLLDRRF</sequence>
<evidence type="ECO:0000313" key="3">
    <source>
        <dbReference type="EMBL" id="SDG20679.1"/>
    </source>
</evidence>
<dbReference type="EMBL" id="FNCF01000003">
    <property type="protein sequence ID" value="SDG20679.1"/>
    <property type="molecule type" value="Genomic_DNA"/>
</dbReference>
<name>A0A1G7SE38_9ACTN</name>
<dbReference type="RefSeq" id="WP_207507792.1">
    <property type="nucleotide sequence ID" value="NZ_FNCF01000003.1"/>
</dbReference>
<keyword evidence="3" id="KW-0378">Hydrolase</keyword>
<evidence type="ECO:0000313" key="4">
    <source>
        <dbReference type="Proteomes" id="UP000198863"/>
    </source>
</evidence>
<dbReference type="PROSITE" id="PS50263">
    <property type="entry name" value="CN_HYDROLASE"/>
    <property type="match status" value="1"/>
</dbReference>
<dbReference type="Proteomes" id="UP000198863">
    <property type="component" value="Unassembled WGS sequence"/>
</dbReference>
<dbReference type="Pfam" id="PF00795">
    <property type="entry name" value="CN_hydrolase"/>
    <property type="match status" value="1"/>
</dbReference>